<feature type="transmembrane region" description="Helical" evidence="4">
    <location>
        <begin position="200"/>
        <end position="218"/>
    </location>
</feature>
<dbReference type="Proteomes" id="UP000622448">
    <property type="component" value="Unassembled WGS sequence"/>
</dbReference>
<evidence type="ECO:0000256" key="2">
    <source>
        <dbReference type="ARBA" id="ARBA00023125"/>
    </source>
</evidence>
<dbReference type="InterPro" id="IPR036388">
    <property type="entry name" value="WH-like_DNA-bd_sf"/>
</dbReference>
<feature type="domain" description="HTH luxR-type" evidence="5">
    <location>
        <begin position="423"/>
        <end position="488"/>
    </location>
</feature>
<name>A0ABR7BRG2_9ACTN</name>
<dbReference type="PROSITE" id="PS50043">
    <property type="entry name" value="HTH_LUXR_2"/>
    <property type="match status" value="1"/>
</dbReference>
<dbReference type="InterPro" id="IPR016032">
    <property type="entry name" value="Sig_transdc_resp-reg_C-effctor"/>
</dbReference>
<organism evidence="6 7">
    <name type="scientific">Eggerthella hominis</name>
    <dbReference type="NCBI Taxonomy" id="2763043"/>
    <lineage>
        <taxon>Bacteria</taxon>
        <taxon>Bacillati</taxon>
        <taxon>Actinomycetota</taxon>
        <taxon>Coriobacteriia</taxon>
        <taxon>Eggerthellales</taxon>
        <taxon>Eggerthellaceae</taxon>
        <taxon>Eggerthella</taxon>
    </lineage>
</organism>
<sequence length="494" mass="53733">MAGLLRRAVAAYRKLAAIPLVFLGIGLQRAWSSLLFNESIFPVSSTEAYIAGMVCTVAVNFALAFASSRMGPLYRQTWLVVSVAALASMGTVLVVCDAFLVGAGVLSFVGTMLAMTATGASMLLWCEFFGSMNPTRVALYYAAAIVFGQFVFYFLSGMELSLLWPLLVVMPVMNVVWAVDSTTRVRAEEGSAAQSDGGKGSMTYPVALVVLMASVSFTDGFMDVSNRGDGLGVLLGTIAIPCVIVIVVLSGSRRIRLESVYRFVMPVTIVAMLMLLPDMGLDERFSGALFCSGDAALAVMTMIVFSGMSYRFGMNAVWLNGIERGVRYSAYVLGWLFQVLLVPQMGSDQTFVARIVLTAVIVLLFVLLFVPNSDLFSAWGVHLAKDDRPSVRSSVRDAAMEPAVAERSSSEETWAARSLACDSLASQFRLTAREQEVCLLLSHRMTSLEIERQLVIAPGTLKAHVNHIYTKLSVHSRAEFYEMLAEREQELSTS</sequence>
<keyword evidence="4" id="KW-0812">Transmembrane</keyword>
<feature type="transmembrane region" description="Helical" evidence="4">
    <location>
        <begin position="230"/>
        <end position="251"/>
    </location>
</feature>
<keyword evidence="7" id="KW-1185">Reference proteome</keyword>
<feature type="transmembrane region" description="Helical" evidence="4">
    <location>
        <begin position="138"/>
        <end position="156"/>
    </location>
</feature>
<dbReference type="SUPFAM" id="SSF46894">
    <property type="entry name" value="C-terminal effector domain of the bipartite response regulators"/>
    <property type="match status" value="1"/>
</dbReference>
<dbReference type="Pfam" id="PF00196">
    <property type="entry name" value="GerE"/>
    <property type="match status" value="1"/>
</dbReference>
<feature type="transmembrane region" description="Helical" evidence="4">
    <location>
        <begin position="78"/>
        <end position="100"/>
    </location>
</feature>
<reference evidence="6 7" key="1">
    <citation type="submission" date="2020-08" db="EMBL/GenBank/DDBJ databases">
        <title>Genome public.</title>
        <authorList>
            <person name="Liu C."/>
            <person name="Sun Q."/>
        </authorList>
    </citation>
    <scope>NUCLEOTIDE SEQUENCE [LARGE SCALE GENOMIC DNA]</scope>
    <source>
        <strain evidence="6 7">NSJ-70</strain>
    </source>
</reference>
<feature type="transmembrane region" description="Helical" evidence="4">
    <location>
        <begin position="162"/>
        <end position="179"/>
    </location>
</feature>
<evidence type="ECO:0000256" key="1">
    <source>
        <dbReference type="ARBA" id="ARBA00023015"/>
    </source>
</evidence>
<protein>
    <submittedName>
        <fullName evidence="6">Helix-turn-helix transcriptional regulator</fullName>
    </submittedName>
</protein>
<dbReference type="InterPro" id="IPR000792">
    <property type="entry name" value="Tscrpt_reg_LuxR_C"/>
</dbReference>
<dbReference type="PANTHER" id="PTHR44688">
    <property type="entry name" value="DNA-BINDING TRANSCRIPTIONAL ACTIVATOR DEVR_DOSR"/>
    <property type="match status" value="1"/>
</dbReference>
<dbReference type="RefSeq" id="WP_186938646.1">
    <property type="nucleotide sequence ID" value="NZ_JACOOA010000003.1"/>
</dbReference>
<keyword evidence="3" id="KW-0804">Transcription</keyword>
<accession>A0ABR7BRG2</accession>
<feature type="transmembrane region" description="Helical" evidence="4">
    <location>
        <begin position="328"/>
        <end position="345"/>
    </location>
</feature>
<evidence type="ECO:0000313" key="7">
    <source>
        <dbReference type="Proteomes" id="UP000622448"/>
    </source>
</evidence>
<keyword evidence="4" id="KW-1133">Transmembrane helix</keyword>
<dbReference type="CDD" id="cd06170">
    <property type="entry name" value="LuxR_C_like"/>
    <property type="match status" value="1"/>
</dbReference>
<evidence type="ECO:0000256" key="3">
    <source>
        <dbReference type="ARBA" id="ARBA00023163"/>
    </source>
</evidence>
<evidence type="ECO:0000256" key="4">
    <source>
        <dbReference type="SAM" id="Phobius"/>
    </source>
</evidence>
<feature type="transmembrane region" description="Helical" evidence="4">
    <location>
        <begin position="106"/>
        <end position="126"/>
    </location>
</feature>
<proteinExistence type="predicted"/>
<comment type="caution">
    <text evidence="6">The sequence shown here is derived from an EMBL/GenBank/DDBJ whole genome shotgun (WGS) entry which is preliminary data.</text>
</comment>
<dbReference type="Gene3D" id="1.10.10.10">
    <property type="entry name" value="Winged helix-like DNA-binding domain superfamily/Winged helix DNA-binding domain"/>
    <property type="match status" value="1"/>
</dbReference>
<feature type="transmembrane region" description="Helical" evidence="4">
    <location>
        <begin position="287"/>
        <end position="307"/>
    </location>
</feature>
<feature type="transmembrane region" description="Helical" evidence="4">
    <location>
        <begin position="351"/>
        <end position="370"/>
    </location>
</feature>
<gene>
    <name evidence="6" type="ORF">H8S61_08285</name>
</gene>
<dbReference type="SMART" id="SM00421">
    <property type="entry name" value="HTH_LUXR"/>
    <property type="match status" value="1"/>
</dbReference>
<feature type="transmembrane region" description="Helical" evidence="4">
    <location>
        <begin position="263"/>
        <end position="281"/>
    </location>
</feature>
<feature type="transmembrane region" description="Helical" evidence="4">
    <location>
        <begin position="48"/>
        <end position="66"/>
    </location>
</feature>
<dbReference type="PANTHER" id="PTHR44688:SF16">
    <property type="entry name" value="DNA-BINDING TRANSCRIPTIONAL ACTIVATOR DEVR_DOSR"/>
    <property type="match status" value="1"/>
</dbReference>
<evidence type="ECO:0000259" key="5">
    <source>
        <dbReference type="PROSITE" id="PS50043"/>
    </source>
</evidence>
<evidence type="ECO:0000313" key="6">
    <source>
        <dbReference type="EMBL" id="MBC5584191.1"/>
    </source>
</evidence>
<keyword evidence="4" id="KW-0472">Membrane</keyword>
<keyword evidence="1" id="KW-0805">Transcription regulation</keyword>
<dbReference type="EMBL" id="JACOOA010000003">
    <property type="protein sequence ID" value="MBC5584191.1"/>
    <property type="molecule type" value="Genomic_DNA"/>
</dbReference>
<keyword evidence="2" id="KW-0238">DNA-binding</keyword>